<evidence type="ECO:0000313" key="4">
    <source>
        <dbReference type="Proteomes" id="UP000281372"/>
    </source>
</evidence>
<reference evidence="2 4" key="2">
    <citation type="submission" date="2018-08" db="EMBL/GenBank/DDBJ databases">
        <title>Recombination of ecologically and evolutionarily significant loci maintains genetic cohesion in the Pseudomonas syringae species complex.</title>
        <authorList>
            <person name="Dillon M."/>
            <person name="Thakur S."/>
            <person name="Almeida R.N.D."/>
            <person name="Weir B.S."/>
            <person name="Guttman D.S."/>
        </authorList>
    </citation>
    <scope>NUCLEOTIDE SEQUENCE [LARGE SCALE GENOMIC DNA]</scope>
    <source>
        <strain evidence="2 4">ICMP 2821</strain>
    </source>
</reference>
<comment type="caution">
    <text evidence="1">The sequence shown here is derived from an EMBL/GenBank/DDBJ whole genome shotgun (WGS) entry which is preliminary data.</text>
</comment>
<dbReference type="EMBL" id="LJPX01000610">
    <property type="protein sequence ID" value="KPW64744.1"/>
    <property type="molecule type" value="Genomic_DNA"/>
</dbReference>
<dbReference type="AlphaFoldDB" id="A0A0P9KPD6"/>
<accession>A0A0P9KPD6</accession>
<dbReference type="RefSeq" id="WP_005753055.1">
    <property type="nucleotide sequence ID" value="NZ_FNKU01000001.1"/>
</dbReference>
<name>A0A0P9KPD6_PSECA</name>
<dbReference type="PATRIC" id="fig|86840.3.peg.3834"/>
<organism evidence="1 3">
    <name type="scientific">Pseudomonas cannabina</name>
    <dbReference type="NCBI Taxonomy" id="86840"/>
    <lineage>
        <taxon>Bacteria</taxon>
        <taxon>Pseudomonadati</taxon>
        <taxon>Pseudomonadota</taxon>
        <taxon>Gammaproteobacteria</taxon>
        <taxon>Pseudomonadales</taxon>
        <taxon>Pseudomonadaceae</taxon>
        <taxon>Pseudomonas</taxon>
    </lineage>
</organism>
<evidence type="ECO:0000313" key="1">
    <source>
        <dbReference type="EMBL" id="KPW64744.1"/>
    </source>
</evidence>
<reference evidence="1 3" key="1">
    <citation type="submission" date="2015-09" db="EMBL/GenBank/DDBJ databases">
        <title>Genome announcement of multiple Pseudomonas syringae strains.</title>
        <authorList>
            <person name="Thakur S."/>
            <person name="Wang P.W."/>
            <person name="Gong Y."/>
            <person name="Weir B.S."/>
            <person name="Guttman D.S."/>
        </authorList>
    </citation>
    <scope>NUCLEOTIDE SEQUENCE [LARGE SCALE GENOMIC DNA]</scope>
    <source>
        <strain evidence="1 3">ICMP2823</strain>
    </source>
</reference>
<dbReference type="EMBL" id="RBOW01000396">
    <property type="protein sequence ID" value="RMN32687.1"/>
    <property type="molecule type" value="Genomic_DNA"/>
</dbReference>
<sequence length="89" mass="9834">MTRMASTSKSKELKSIAEEASFQLACSMEFTRWMVSLSKAIQLDLEHEDGRNIQGLADLSQYLAEVHLGDVERACKAIDLSLNQSGGDQ</sequence>
<dbReference type="Proteomes" id="UP000050564">
    <property type="component" value="Unassembled WGS sequence"/>
</dbReference>
<protein>
    <submittedName>
        <fullName evidence="1">Uncharacterized protein</fullName>
    </submittedName>
</protein>
<evidence type="ECO:0000313" key="2">
    <source>
        <dbReference type="EMBL" id="RMN32687.1"/>
    </source>
</evidence>
<dbReference type="Proteomes" id="UP000281372">
    <property type="component" value="Unassembled WGS sequence"/>
</dbReference>
<proteinExistence type="predicted"/>
<evidence type="ECO:0000313" key="3">
    <source>
        <dbReference type="Proteomes" id="UP000050564"/>
    </source>
</evidence>
<gene>
    <name evidence="1" type="ORF">ALO81_02728</name>
    <name evidence="2" type="ORF">ALQ64_03722</name>
</gene>